<evidence type="ECO:0000256" key="2">
    <source>
        <dbReference type="ARBA" id="ARBA00008467"/>
    </source>
</evidence>
<evidence type="ECO:0000256" key="13">
    <source>
        <dbReference type="ARBA" id="ARBA00047659"/>
    </source>
</evidence>
<keyword evidence="18" id="KW-1185">Reference proteome</keyword>
<evidence type="ECO:0000313" key="17">
    <source>
        <dbReference type="EMBL" id="GAA0433086.1"/>
    </source>
</evidence>
<dbReference type="CDD" id="cd00834">
    <property type="entry name" value="KAS_I_II"/>
    <property type="match status" value="1"/>
</dbReference>
<dbReference type="InterPro" id="IPR020841">
    <property type="entry name" value="PKS_Beta-ketoAc_synthase_dom"/>
</dbReference>
<dbReference type="InterPro" id="IPR018201">
    <property type="entry name" value="Ketoacyl_synth_AS"/>
</dbReference>
<dbReference type="RefSeq" id="WP_343751228.1">
    <property type="nucleotide sequence ID" value="NZ_BAAADM010000015.1"/>
</dbReference>
<evidence type="ECO:0000256" key="4">
    <source>
        <dbReference type="ARBA" id="ARBA00014657"/>
    </source>
</evidence>
<evidence type="ECO:0000256" key="7">
    <source>
        <dbReference type="ARBA" id="ARBA00022832"/>
    </source>
</evidence>
<evidence type="ECO:0000256" key="14">
    <source>
        <dbReference type="PIRNR" id="PIRNR000447"/>
    </source>
</evidence>
<evidence type="ECO:0000256" key="6">
    <source>
        <dbReference type="ARBA" id="ARBA00022679"/>
    </source>
</evidence>
<evidence type="ECO:0000256" key="11">
    <source>
        <dbReference type="ARBA" id="ARBA00024006"/>
    </source>
</evidence>
<dbReference type="InterPro" id="IPR016039">
    <property type="entry name" value="Thiolase-like"/>
</dbReference>
<keyword evidence="7" id="KW-0276">Fatty acid metabolism</keyword>
<evidence type="ECO:0000256" key="15">
    <source>
        <dbReference type="RuleBase" id="RU003694"/>
    </source>
</evidence>
<protein>
    <recommendedName>
        <fullName evidence="4 14">3-oxoacyl-[acyl-carrier-protein] synthase 2</fullName>
        <ecNumber evidence="3 14">2.3.1.179</ecNumber>
    </recommendedName>
</protein>
<comment type="pathway">
    <text evidence="1 14">Lipid metabolism; fatty acid biosynthesis.</text>
</comment>
<evidence type="ECO:0000313" key="18">
    <source>
        <dbReference type="Proteomes" id="UP001501459"/>
    </source>
</evidence>
<comment type="similarity">
    <text evidence="2 14 15">Belongs to the thiolase-like superfamily. Beta-ketoacyl-ACP synthases family.</text>
</comment>
<keyword evidence="10 14" id="KW-0012">Acyltransferase</keyword>
<comment type="function">
    <text evidence="11 14">Involved in the type II fatty acid elongation cycle. Catalyzes the elongation of a wide range of acyl-ACP by the addition of two carbons from malonyl-ACP to an acyl acceptor. Can efficiently catalyze the conversion of palmitoleoyl-ACP (cis-hexadec-9-enoyl-ACP) to cis-vaccenoyl-ACP (cis-octadec-11-enoyl-ACP), an essential step in the thermal regulation of fatty acid composition.</text>
</comment>
<evidence type="ECO:0000256" key="8">
    <source>
        <dbReference type="ARBA" id="ARBA00023098"/>
    </source>
</evidence>
<comment type="catalytic activity">
    <reaction evidence="12 14">
        <text>(9Z)-hexadecenoyl-[ACP] + malonyl-[ACP] + H(+) = 3-oxo-(11Z)-octadecenoyl-[ACP] + holo-[ACP] + CO2</text>
        <dbReference type="Rhea" id="RHEA:55040"/>
        <dbReference type="Rhea" id="RHEA-COMP:9623"/>
        <dbReference type="Rhea" id="RHEA-COMP:9685"/>
        <dbReference type="Rhea" id="RHEA-COMP:10800"/>
        <dbReference type="Rhea" id="RHEA-COMP:14074"/>
        <dbReference type="ChEBI" id="CHEBI:15378"/>
        <dbReference type="ChEBI" id="CHEBI:16526"/>
        <dbReference type="ChEBI" id="CHEBI:64479"/>
        <dbReference type="ChEBI" id="CHEBI:78449"/>
        <dbReference type="ChEBI" id="CHEBI:83989"/>
        <dbReference type="ChEBI" id="CHEBI:138538"/>
        <dbReference type="EC" id="2.3.1.179"/>
    </reaction>
</comment>
<comment type="caution">
    <text evidence="17">The sequence shown here is derived from an EMBL/GenBank/DDBJ whole genome shotgun (WGS) entry which is preliminary data.</text>
</comment>
<dbReference type="Pfam" id="PF02801">
    <property type="entry name" value="Ketoacyl-synt_C"/>
    <property type="match status" value="1"/>
</dbReference>
<dbReference type="EMBL" id="BAAADM010000015">
    <property type="protein sequence ID" value="GAA0433086.1"/>
    <property type="molecule type" value="Genomic_DNA"/>
</dbReference>
<feature type="domain" description="Ketosynthase family 3 (KS3)" evidence="16">
    <location>
        <begin position="3"/>
        <end position="410"/>
    </location>
</feature>
<name>A0ABN0Z4J7_9BACI</name>
<evidence type="ECO:0000256" key="9">
    <source>
        <dbReference type="ARBA" id="ARBA00023160"/>
    </source>
</evidence>
<dbReference type="PANTHER" id="PTHR11712">
    <property type="entry name" value="POLYKETIDE SYNTHASE-RELATED"/>
    <property type="match status" value="1"/>
</dbReference>
<comment type="catalytic activity">
    <reaction evidence="13 14">
        <text>a fatty acyl-[ACP] + malonyl-[ACP] + H(+) = a 3-oxoacyl-[ACP] + holo-[ACP] + CO2</text>
        <dbReference type="Rhea" id="RHEA:22836"/>
        <dbReference type="Rhea" id="RHEA-COMP:9623"/>
        <dbReference type="Rhea" id="RHEA-COMP:9685"/>
        <dbReference type="Rhea" id="RHEA-COMP:9916"/>
        <dbReference type="Rhea" id="RHEA-COMP:14125"/>
        <dbReference type="ChEBI" id="CHEBI:15378"/>
        <dbReference type="ChEBI" id="CHEBI:16526"/>
        <dbReference type="ChEBI" id="CHEBI:64479"/>
        <dbReference type="ChEBI" id="CHEBI:78449"/>
        <dbReference type="ChEBI" id="CHEBI:78776"/>
        <dbReference type="ChEBI" id="CHEBI:138651"/>
    </reaction>
</comment>
<dbReference type="InterPro" id="IPR014030">
    <property type="entry name" value="Ketoacyl_synth_N"/>
</dbReference>
<dbReference type="NCBIfam" id="NF004970">
    <property type="entry name" value="PRK06333.1"/>
    <property type="match status" value="1"/>
</dbReference>
<evidence type="ECO:0000256" key="10">
    <source>
        <dbReference type="ARBA" id="ARBA00023315"/>
    </source>
</evidence>
<dbReference type="SMART" id="SM00825">
    <property type="entry name" value="PKS_KS"/>
    <property type="match status" value="1"/>
</dbReference>
<evidence type="ECO:0000256" key="5">
    <source>
        <dbReference type="ARBA" id="ARBA00022516"/>
    </source>
</evidence>
<dbReference type="SUPFAM" id="SSF53901">
    <property type="entry name" value="Thiolase-like"/>
    <property type="match status" value="2"/>
</dbReference>
<dbReference type="Pfam" id="PF00109">
    <property type="entry name" value="ketoacyl-synt"/>
    <property type="match status" value="1"/>
</dbReference>
<evidence type="ECO:0000256" key="3">
    <source>
        <dbReference type="ARBA" id="ARBA00012356"/>
    </source>
</evidence>
<evidence type="ECO:0000256" key="1">
    <source>
        <dbReference type="ARBA" id="ARBA00005194"/>
    </source>
</evidence>
<dbReference type="InterPro" id="IPR000794">
    <property type="entry name" value="Beta-ketoacyl_synthase"/>
</dbReference>
<dbReference type="PROSITE" id="PS00606">
    <property type="entry name" value="KS3_1"/>
    <property type="match status" value="1"/>
</dbReference>
<sequence>MVERRVVVTGLGTVSPNGNDTDVMWDNVVAGNTGIDYISRIDTGDLSAQAAAEVKNFDPTNYMEKKDARKMDLFTQYAVAAARMAINDAGLTIDDSNADRVGVWVGSGIGGMGTLEDQHRKLLNKGARRVSPFFVPMMIPDMAAGQVSIQLGAKGINSCTTTACASGANSIGDAYKAIERGDADIMVAGGTEAPITDMSFAGFSAMKALSTNEDPHKASRPFDKDRDGFVMGEGAGILCLETLESALDRGAYIYGEIIGYAATGDAYHITAPAENGEGAARAMKQAVADAGIALESVDYINAHGTSTELNDKYETQAIKDVFGDHADKLAVSSTKGVTGHLLGAAGGLESVIAIKTIDDSIIPATVNYETPDPDCDLDYVPNESRDQDVNVVMSNSLGFGGHNATLIFQKYQ</sequence>
<dbReference type="NCBIfam" id="NF005589">
    <property type="entry name" value="PRK07314.1"/>
    <property type="match status" value="1"/>
</dbReference>
<accession>A0ABN0Z4J7</accession>
<dbReference type="InterPro" id="IPR017568">
    <property type="entry name" value="3-oxoacyl-ACP_synth-2"/>
</dbReference>
<evidence type="ECO:0000259" key="16">
    <source>
        <dbReference type="PROSITE" id="PS52004"/>
    </source>
</evidence>
<dbReference type="PIRSF" id="PIRSF000447">
    <property type="entry name" value="KAS_II"/>
    <property type="match status" value="1"/>
</dbReference>
<dbReference type="Proteomes" id="UP001501459">
    <property type="component" value="Unassembled WGS sequence"/>
</dbReference>
<keyword evidence="8" id="KW-0443">Lipid metabolism</keyword>
<keyword evidence="6 14" id="KW-0808">Transferase</keyword>
<dbReference type="PANTHER" id="PTHR11712:SF336">
    <property type="entry name" value="3-OXOACYL-[ACYL-CARRIER-PROTEIN] SYNTHASE, MITOCHONDRIAL"/>
    <property type="match status" value="1"/>
</dbReference>
<dbReference type="EC" id="2.3.1.179" evidence="3 14"/>
<dbReference type="PROSITE" id="PS52004">
    <property type="entry name" value="KS3_2"/>
    <property type="match status" value="1"/>
</dbReference>
<keyword evidence="5 14" id="KW-0444">Lipid biosynthesis</keyword>
<organism evidence="17 18">
    <name type="scientific">Lentibacillus halophilus</name>
    <dbReference type="NCBI Taxonomy" id="295065"/>
    <lineage>
        <taxon>Bacteria</taxon>
        <taxon>Bacillati</taxon>
        <taxon>Bacillota</taxon>
        <taxon>Bacilli</taxon>
        <taxon>Bacillales</taxon>
        <taxon>Bacillaceae</taxon>
        <taxon>Lentibacillus</taxon>
    </lineage>
</organism>
<dbReference type="Gene3D" id="3.40.47.10">
    <property type="match status" value="2"/>
</dbReference>
<evidence type="ECO:0000256" key="12">
    <source>
        <dbReference type="ARBA" id="ARBA00047318"/>
    </source>
</evidence>
<keyword evidence="9 14" id="KW-0275">Fatty acid biosynthesis</keyword>
<dbReference type="InterPro" id="IPR014031">
    <property type="entry name" value="Ketoacyl_synth_C"/>
</dbReference>
<reference evidence="17 18" key="1">
    <citation type="journal article" date="2019" name="Int. J. Syst. Evol. Microbiol.">
        <title>The Global Catalogue of Microorganisms (GCM) 10K type strain sequencing project: providing services to taxonomists for standard genome sequencing and annotation.</title>
        <authorList>
            <consortium name="The Broad Institute Genomics Platform"/>
            <consortium name="The Broad Institute Genome Sequencing Center for Infectious Disease"/>
            <person name="Wu L."/>
            <person name="Ma J."/>
        </authorList>
    </citation>
    <scope>NUCLEOTIDE SEQUENCE [LARGE SCALE GENOMIC DNA]</scope>
    <source>
        <strain evidence="17 18">JCM 12149</strain>
    </source>
</reference>
<gene>
    <name evidence="17" type="primary">fabF</name>
    <name evidence="17" type="ORF">GCM10008983_07160</name>
</gene>
<proteinExistence type="inferred from homology"/>
<dbReference type="NCBIfam" id="TIGR03150">
    <property type="entry name" value="fabF"/>
    <property type="match status" value="1"/>
</dbReference>